<feature type="domain" description="Ig-like" evidence="35">
    <location>
        <begin position="2217"/>
        <end position="2300"/>
    </location>
</feature>
<evidence type="ECO:0000256" key="3">
    <source>
        <dbReference type="ARBA" id="ARBA00004216"/>
    </source>
</evidence>
<feature type="compositionally biased region" description="Low complexity" evidence="30">
    <location>
        <begin position="5270"/>
        <end position="5279"/>
    </location>
</feature>
<evidence type="ECO:0000256" key="11">
    <source>
        <dbReference type="ARBA" id="ARBA00022737"/>
    </source>
</evidence>
<dbReference type="GO" id="GO:0031430">
    <property type="term" value="C:M band"/>
    <property type="evidence" value="ECO:0007669"/>
    <property type="project" value="UniProtKB-SubCell"/>
</dbReference>
<dbReference type="InterPro" id="IPR036116">
    <property type="entry name" value="FN3_sf"/>
</dbReference>
<dbReference type="FunFam" id="2.60.40.10:FF:000211">
    <property type="entry name" value="Obscurin-like protein 1"/>
    <property type="match status" value="4"/>
</dbReference>
<evidence type="ECO:0000256" key="13">
    <source>
        <dbReference type="ARBA" id="ARBA00022777"/>
    </source>
</evidence>
<feature type="domain" description="PH" evidence="32">
    <location>
        <begin position="5586"/>
        <end position="5695"/>
    </location>
</feature>
<dbReference type="FunFam" id="2.60.40.10:FF:000599">
    <property type="entry name" value="obscurin isoform X3"/>
    <property type="match status" value="1"/>
</dbReference>
<feature type="domain" description="Protein kinase" evidence="34">
    <location>
        <begin position="6053"/>
        <end position="6301"/>
    </location>
</feature>
<feature type="domain" description="Ig-like" evidence="35">
    <location>
        <begin position="5705"/>
        <end position="5795"/>
    </location>
</feature>
<dbReference type="Gene3D" id="2.60.40.10">
    <property type="entry name" value="Immunoglobulins"/>
    <property type="match status" value="55"/>
</dbReference>
<feature type="domain" description="Ig-like" evidence="35">
    <location>
        <begin position="704"/>
        <end position="772"/>
    </location>
</feature>
<feature type="region of interest" description="Disordered" evidence="30">
    <location>
        <begin position="5245"/>
        <end position="5288"/>
    </location>
</feature>
<feature type="compositionally biased region" description="Basic and acidic residues" evidence="30">
    <location>
        <begin position="7348"/>
        <end position="7369"/>
    </location>
</feature>
<feature type="domain" description="Ig-like" evidence="35">
    <location>
        <begin position="1645"/>
        <end position="1738"/>
    </location>
</feature>
<dbReference type="Gene3D" id="3.30.200.20">
    <property type="entry name" value="Phosphorylase Kinase, domain 1"/>
    <property type="match status" value="1"/>
</dbReference>
<evidence type="ECO:0000256" key="22">
    <source>
        <dbReference type="ARBA" id="ARBA00037833"/>
    </source>
</evidence>
<dbReference type="FunFam" id="2.60.40.10:FF:001084">
    <property type="entry name" value="obscurin-like isoform X3"/>
    <property type="match status" value="1"/>
</dbReference>
<feature type="domain" description="Fibronectin type-III" evidence="36">
    <location>
        <begin position="7545"/>
        <end position="7638"/>
    </location>
</feature>
<evidence type="ECO:0000256" key="18">
    <source>
        <dbReference type="ARBA" id="ARBA00023157"/>
    </source>
</evidence>
<dbReference type="InterPro" id="IPR013783">
    <property type="entry name" value="Ig-like_fold"/>
</dbReference>
<keyword evidence="14" id="KW-0221">Differentiation</keyword>
<dbReference type="CDD" id="cd00063">
    <property type="entry name" value="FN3"/>
    <property type="match status" value="3"/>
</dbReference>
<organism evidence="37 38">
    <name type="scientific">Calidris pygmaea</name>
    <name type="common">Spoon-billed sandpiper</name>
    <dbReference type="NCBI Taxonomy" id="425635"/>
    <lineage>
        <taxon>Eukaryota</taxon>
        <taxon>Metazoa</taxon>
        <taxon>Chordata</taxon>
        <taxon>Craniata</taxon>
        <taxon>Vertebrata</taxon>
        <taxon>Euteleostomi</taxon>
        <taxon>Archelosauria</taxon>
        <taxon>Archosauria</taxon>
        <taxon>Dinosauria</taxon>
        <taxon>Saurischia</taxon>
        <taxon>Theropoda</taxon>
        <taxon>Coelurosauria</taxon>
        <taxon>Aves</taxon>
        <taxon>Neognathae</taxon>
        <taxon>Neoaves</taxon>
        <taxon>Charadriiformes</taxon>
        <taxon>Scolopacidae</taxon>
        <taxon>Calidris</taxon>
    </lineage>
</organism>
<sequence length="7953" mass="884495">MDYSSLSGVPRFLTRPKAFMVSVGKDATLSCQIVGNPIPVVSWEKDKLPVQSGGRFKTTEDGDLYRLTIYDLSLEDSGQYICRAKNTIGEAFAAVSIKVGEETTVTEYAPYFIQKPSSIKVTLGEDAMFKCKVQGSPPLSVNWEKDGRYLRNRADAGRFQIASAGESNALTIQCTQLGDSGTYTCRAENLIGSASASAALVVETKGSSNPGSSTGLTTKGARNATFGTLTRMCSVTEGKHAKLSCYVTGEPKPEIVWKKDNEVILEGRRHVIYEDDQENFVLKILFCKQIDNGLYTCTASNLAGQTYSSVLVTVKEPSIPFKEKLKDLEVREKESATFQCEVPVPSTETAWFKEETKLRQSKKYNIEEEGTYRRLTVQNVTADDDAVYICEMKEGSRTIAELSVQGNIIKKLPRKTAVSVNDTAIFCVELDNECQNVRWLKNKEEVKPSDRIAITCSGKQHTMIIRECKMEDAGEIAFLADESRTSTQFTVTTPKKPPTHPPADPVVKNKTETSVTLAWSPPKMDRPIPIDGYIVERKKLTGFTWVRCHESHVPVPEFTISNLLEEADYQFRVSAVNTYGQSPYLEFPGSLHLEPVLAVKTPLTTVEAVPGGDALFTVDLTTTCSGTWYLNGKVLQESETYLIKRTQTTHTLIIKNVTKTDDGAEVKFVANNVETSTKMRVKGAAVRFTNKSRDIEKVSARLREEAKLQAELSDAEATVKWMKDGKELKTSEKYELQTVGKRHVLKIRNTAAEDAGVYECTCEGDRMVYQLSVKALANFINKEKTGGVIRAVSGKQAEFVSETSEANIMVKWYKDGKEITASKKFTVEDKGKLHKLVASAVTKEDEGTYTCKIGDDTLIFDLKVSGKTTRTVIAVSAVALNLRASAVKWGNLIKHWRGQLRKVMCEYCGFLTETEDVFTNKDKVQKEVKAALTQNATLSCEVAQEKTDVKWYKEGKLITSSKKFKVESEGKSRRLVVGQVEKKDAGEYTCEAAGQKLTFKIVVTEAEDAFINKDKLKKEVKAALSENATLSCEVAQEKTDVKWYKEGKLITSSKKFKVESEGKSRRLVVGQVEKKDAGEYTCEAAGQKLTFKIVVTEAEDAFVNKEKVQKEVKAALSENITLSCEVAQEKTDVKWYKEGKLINSSKKFKVESDGKSRRLVVGQVEKKDAGEYTCEAAGQKLTFKIDVPEPEVVFTNKEKVQKEVKAALSENITLSCEVAQEKTDVKWYKEGKLITSSKKFKVESEGKSRRLVVGQVEKKDAGEYTCEAAGEKLTFKIDVPEPEVVFTNKEKVQKEVKAALSENATLSCEVAQEKTDVKWYKEGKLITSSKKFKVESEGKSRRLVVGQVEKKDAGEYTCEAAGQKLTFKIDVTEPKPAFINQEKVQKEVNAILTESATLSCEVAEDVTEVKWYKDGRLLVSSRKFKIETVGKTRRLVIEQLEKKDAGEYTCEAAGQKLTFKLEPTEAKFEKKVVQKEPLIVQEHESITLTTSVTPETAAVKWFKDGTEIKASKKYEIKSEGASRTLTVKLAESTDTAVYTCQTKNDKQEFKVQVKEIPVKFAKKLEPVKAEIGGSVSLTCDVSHAKGKVVWRRNGVEIKPSKRFQIHEEGVKRTLTITGIRAEDEGEYSCESRDDKSSVTITPKAPRVVKFTTSLNSVVSEEGKEAVFKCTVSPSDAVVTWLRNGVKIEASKKYVISQKDNNHSLTITDLTLEDAAEISANAEGVESTANLRVREASISFKKKLEPRTVEERDTVSLEVELTKPAEVKWMRNSIVLKPSEKIEIKAEGTKHTLVVKDISFADRGFYCCESPDDKTQAKINVEMRQIKLVKGLQPLEVSEKGTVTFEVEVSHEDVEGTWQKDGIRLKPAPNINIGVLGKKHSLTLSSVTLEDAGLVSFKAEGIHSSGRLTVTELPVKISKPLVDISVTQKEKVTFECELSRPNVDVKWFKDGKELRQSKIVGIISQGNKRSLIIHKCEYEDQGTYTCEAAEDKTSATLKVHGKTYSLTYTRVQVEDAAEIKFVAEKAESRAHLTVKELPVKIVKPLRDKIALEKHRGFLECQVSRANAKVRWYKKDVEIHPSDKYEIVSDGVYRKLIINDADYEDEDTYTCDAFDDKSSANFFVEEQSINIVKELCDEDVTEPEEANFECETSIPSVKPPKWFLRGAVLQAGRNIVMQQEGTIHRLTIVKTSTDMTGTIQFCIGKSKSTANLLVRDYHIQITRKMEDKTALERHSVVLSCDFRPSPKIVKWFKGNTPIEPSEKYKIKREQHSAELKILKVKPEDAGVYKCRAGSAETEATLTVEARNVEVLKHLQDVEIEEESSAVFSCELSHDDEDVEWFLNGTLLYTNNFNDIRNVGNCYMLTMKQVKPEDAGTVTMKSDKVSESVRLKVIEKPAVFMKSLDDVFGEERGVIKLECEVSKEKVKPVWKKDGVTLASGNKYEQIQSGKTLCLLIHDLEKTDAGLYTCDIGTDVAKSKVSVQELNIGITKRLKNTEIQEGEDCTFECILSHESIDDFNWTLNGNEVESGGRFKASNMGRKYTLNIKSVTPDDAGEIIFTARGLTSKASLVVKEKPTEVTKQLEDKTSAAGQDITLSCELSKPDVSIRWYKDGKAIRKSQKYDLLQEGTRAILIIHDSTVKDSGEYTCETEVSKTKATITVQEKPNYFVKELSDLKVDESGTAVFTCQSEKAASSVVWRKGIAELRAGRKYEITQKGQVLQLTIKNLEKSDSDTYSCDIGDAQSRAKLVVQGQKVLITEDLEDVTVLEGESAMFKCRISPIDYSKVQWFLDKTPLHTNELNDIQSQPGGYHLLTLKKLSLKDSGVITFEAGDKKTSASLVVKEKPCIFTKELVDTEVTEGEDVILHCETSKSDSPVKWCKDGKSLRNSSKYNISRSGFEAKLVIHRAEERDSGRYECEAGAAKSSAIITVKVLPALFTKELTDEEAIEGKSVSLHCELNKAAANVEWKKGFKTLKSSDKYKMKREGVVAELIIQNLDTTDAGNYSCVCGDQQTMAVLTVHALPAFFKEGLKNREATDGATATLRCELSKVGVPVEWKKGNKTLKPSDKYRMRQEDTTAELLIRDLEVEDTGEYTCVCGDQKTSAVLTVHALPALFKKELANMEATENGTAVLQCELTKPTPVEWRRGQKVLKPSEKYKMRLKDTVAELTIHSLEEQDAGDYTCVCGDKTTTASLTVHALPPHFNKELKNVEATENGTATFCCELNKPAAAVEWRKGDRALEPRGKFTMRCEGTTAELVIHDLELTDAGDYTCCYGDQKTTAALKVNALPACFKKEMKNEEATEGGTATLQCELSRAAAVSWKKGNKILRASEKYIMRQDNALAELEICDLELQDAGDYTCVCGDQHTTASLTVNALPVLFKEELKNEEVQEGASVSLHCELTKAAPVQWKIGSKVLKASDKYKMRQSGTAAELVITDLEVKDAGDYTCVCGDQKTTAILTVHGKKTLLKLINNFIDRHHSEIHLFLPLVSSFSLFSPLSLHSMYKLGTSNLGLKDARFYAPVCGDQDYFETLPPLFKEELKNKEAEEGGEVALHCELTKAAPAPVEWRKGDATLYPGLKYEMKQQGSAAELVIYDLELDDSGKYTCDSGHQQTTAVVTVHALPVTFKQPLQNKESEEGSTATFCCELSKPNAAVEWRKGGVGLQPSQKYEMRQRECRVELLIHNLKLEDTGEYSCDTGDQETKASLNVKALPVLFEKELKDKEAEEGAAVKFQCELTKDNATVEWRKGTMELFPCAKYEIKLSGRTAELVIHNIEPEDASDYTCDTGDQQSTAVLKVNAIKPRLKQQLKNEEVEVGGTARLRCEISISKAEVEWRKDGVILQSSSKYEMWQDGTLRELRVHHLEPSDAGEYSCKAGDETSSAKLTVKEEAAVIVSGLKNTDVFVGESATFTCELSYPGVKNVQWWLDGSPLHNNFVTEISEQDGMIHTLTLNDVACHDSGTVTFRAGSLISSAKLLVKGISLLERNTRPPLDLLSALVLLPSGLPLLNPFTLLLCPATLHFYTGIYSCEAEGIKVMAALDVQAKNSIVQGLENVEAVEGGEALFECYLSKPECYNYNWLIDDEPAKTTENTEMVYFENGRRHILLLKNLTPQDSCRVTFMCSDAVTSAFLTVKGWRLQILQPLTDVEVSPGEKATFSCVLSEAVPINEVAWYSNDIEIQSDEDWEIQADGNKYKLILKKAQPHHSGEVTFASREAIASAKLSVIAHPDPPEEPEVLSKNSHSVTLSWYKPLSDGGCDILGYNVERKIPGIGWQSCSKGIIQNTEFTVDDLTPGEPYRFRVSAINKVGASEPVHFPQTVRLEPPVTVTQPLVGGSVSEGEVARLECKLSSEIKESVTWFKGKEQIHAGGRYEILSDGKKQTLIIHAFKPEDQDTYTCMVSPEVKSVASLSPPARPSEELVDGHVQPSLPPEAAQEGDLHLLWEALAKKRRMSREPTLDSISEVPEEDEKLQKLRREEAEMSHYYSEEYSTCDELARTGEADFSFTSSDDESRAGTPSLVNYLKKAGKTSVSVTSKVQSISTGKLWKQWEKSSVETVVSASADQPAEPEMPDLDDPSMNKAAVKIQAAFKGYKVRKEIKQQECPVFTETFKDFSGEPGSTLHLECVAHSKTDMKVRWLKDGEELSDGRYYHIDNYSDGTCSLIITGLDRKDAGKYTCEASNKFGKVSHSAKVVKPSTDSETESSSGSELDDAFRKAGRRLHRLFRAKISTEISDVEEELFVSADEGDIEVVDHQTYREDDQYIYIKFEILSEAKTAATRFREMFGALGIPVEIDILEQGPKKIELRIGKATPPTHGKFAPPLVRPPPPLLTSDTAPMFLTELQNQEVQDGYPVSFDCIVVGKPLPTVRWFKDGKAIEENDHYMINEDQEGCHQLIITAVVPTDMGVYRCLAENNMGVASTKAELRVDLTSTDYETAADATETSSYYSAKEYISSREQEESTNEEEQLPQIFDELHDIHVAPGASLAKFHLKVKGYPQPRLYWFKNGQPLKPSDRILKTDKQEFHSLEIRDVTKADAGQYSIFVINSAGSAFSSARLVVKEEPSEADSHEQLIPPRFLERFTNKKVKKGASITLSVKVEGHPPPTITWMKEVSREDILWIKPDTPGYKLASSNMHHSLILLDVKKKYSGAYTCIATNKAGQSICTANLEVLCIPLKQEKVREAILSLLFLPFTSTPEIVDTFHDYHLLLSPGREGVPKSPISLADVGSEEFFQKLTSRISEMVSAKISQATLRVPGAESDDESKTPSASPRHGRSRPSSIAQESSSESEDGDSRGEIFDVYMVTADYVPAAPDKETITLKEGQYVEVLDSAHPLKWLVRTKPTKSSPSRQGWVSPAYLDKKLKLSPEWGTTEAPEFPGEFVSEDEYKRKLSILIQELLISEEDYIQDLQFLQTHHLRFTETCPNVPGAVASQKSTIFRNIDDIARFHSSVFLRGLQLCDTDDDVAMCFIKHEVEFNKYIQYLVGRVQAESIVVSKAVQDFYKRYTDEILVNEDPSQPLIPPLQHYLEKPINRIQQYQTIIKELIRNKARNSQNCTLLEQAYAIVSALTRRAENNLHVSLIENYPGTLESLGEPIRQGHFIVWEGAPGARMAWKGHKRHVFLFKNYIVICKPKRDTRTDTYSYIFKNIMKLNNIDVNDLVEGDDRAFEIWHEREDLVRKYLFQARTVNIKNSWVKEICGIQQRISEPVWIPPDFEEELADCTAELGETVKLACKVTGAPKPSVSWYKDGKPVEVDPHHIIIEDPDGSCTLILDNLTGFDSGQYMCFASSPAGNASTLGKILVQVPPRFVNKVRNAYFVEGEDAQFTCTIEGAPRPQIRWYKDGVMLKDTSKYQTFTEPRSGIIVLVVKNPSNEDMGHYECEVRSERFVCDYVMIFSLGLHERTSPAAGAGDWYRREGDMVWDVHSEVYIETTERTCVYKTEQKTPTSPPYMQVTIEDVQVNSGERAKFQAVIEGTPQPTVLWFKGTTLLSDSNRLRQGNEGTTYFLVVDNAVSEDGGVYTCVAKNAGGEVLCKAELIVREGKKEQAEKKVATRRKLHSLYEVKQEIGRGCFSFVKRVVHKGNRVSCAAKFIPLRSKTKARAHQERDILASLSHDRITRLLDQFETRKTLILILELYPFLCCFSEKVGKYWVKLYIKQILEGIKYLHDNNVLHLDIKPLNILMVYPEREDLKLCDFGFAQKITPFEPQFSKYGSPEFVAPEIVSQSPVSKATDIWAVGVITYLSLTCKSPFAGENDRGTLLNIQNGEISWTVPDFVHLSEDAKDFVKGILQQNPKARPSALDCLSHKWFMHNLPLEAAHFINTKQLKFIVARSKWQRSLMCYKSILVMRSIPEILERTHDNTSLAISRHLIEESTSSSTSGSSSDNENSHFPKKRHFGSTPELHLSMFDAPSHQEPPKHASEEKHSKVSVPPAGDGTEKASVCVPRQSVIKSTFYSQATELPARGPSSPGREFRRHLDRARRTFRKAGYSKVPLSGLREPLLEQFELEEEGKSDDDHRESLLGSLTKSASFDTARKPPHPAIGASRSRSLDDYRLRASRSVREQDILEEDCDITSQESCPEGSDHCDISAGPGKGCSVDTSKQEDFRRASKDCSEEQPSPSTQCEGNGCPSVSVQQLERLPVSPHRSENRKHLLKKSKATYVEEEAEGLEGKSPTLTAQCSDVTAPSAQKRESMEAKSSPGHVSDTASQEGKQSTSPLTQLEATSKSAPTSTGGVYLPQDSAHRTDIQQDLKGGSLLVKRTAPVLPWKDKRPKQSHEKTSSHSVVKSDLVEHESSAVLTGPQTETHSLPVGKGKSQEIPGKKVPATTVLVGKRPGTLSALHTADEGDHQELKTYKKVRSAVLEDEGPDITGITPPSAHDGESQVHKRAPAHIDTASAALKGEHLVVPKIPPPKSVPTSVSDGAQQAGRKRPDHSKEKSSALRGESSAVAEGVPSLSHEAETEGAEPQEVSEGSVMVPAVLESRHPARSVSSQDTGLPSIRERQEHPKASLRSEVRPVVTASGSRAVGQTMPAPFPKAGHQAFEQHRAAYPSGRVSAALEGGPPGDLTASQPEVAPASVYELEYEEHPKVYDEGRGVALESRSCDAGKTIPPSLRRGQSRELSHHRSSFYSDEESAVLEGLVDEMVSLSEEMNVWAESVSGEGEGRKHISPPTEMFYKGPGSQEPMDTSFPSVQGGIREVSDLKNLAESHLSMSEESVVALEGQRAQTIPHECEHLEDLAFETATSSPVSASSTESLDTGKRPSQVSVSKDTGKHPEVSLVKIKDLSDETPSLGSGPPKFDISEVEPAYLNFSDLYDIVYFPFEFLNYKKPSPKPTGRRFIPFSERARSPPAGHLKNHLEISEDTKAMGKGSESHKEMYGPQKDSSGKQKSSYNKPGLFKPYARSHSVEQSVEQSLKKKVKASVAHISRILKGKTSPEPEAEEGNPPGHSESLFFLLFAAPSFVEELIDQAAAVGQCVTLSCRTAVLISLIFCFSDGIPVHSSSRILISATLKNFQLLTILSVSADDFGIYTCVATNSLGSASTSCIIRKAEVPPSPPPPDIVEVYEDGVQVVWKPVETNIPIRYTLQCKSEDGEWTTVAADIADCCYYAKNLSRGFIYCFRIACSSKAGMGPYSDPSAKVKITGKDQMDSEIITPSEPFPTYQTYAFQTEIKRGRFSIVRQCREKVSGKTLAAKIIPYWQEDKQSVLLEYQVLRKLHHTNIAQLKGAYVSPRHLVLIQEMCVGPELLHSLASRTSYSEVEVRDYLWQILSAVEYLHAHSILHLDLRSENMIITEPNLLKLLDFGNAQFYTQDKVITMDKCMDYVETMAPELLTEQGALPQTDIWSIGITAFIMLSANYPVSSDVACEFLRTARKGKVKLTRCYAGLSGGAVSFLQSTLCANPWGRPSASECLQSPWLQETGLDNRHQALVTFPTTKLRNFLTEREKKRGLLCSKYGLMIAQ</sequence>
<protein>
    <recommendedName>
        <fullName evidence="24">Obscurin</fullName>
    </recommendedName>
    <alternativeName>
        <fullName evidence="25">Obscurin-RhoGEF</fullName>
    </alternativeName>
    <alternativeName>
        <fullName evidence="26">Obscurin-myosin light chain kinase</fullName>
    </alternativeName>
</protein>
<dbReference type="FunFam" id="1.10.510.10:FF:000912">
    <property type="entry name" value="obscurin isoform X1"/>
    <property type="match status" value="1"/>
</dbReference>
<dbReference type="Pfam" id="PF00041">
    <property type="entry name" value="fn3"/>
    <property type="match status" value="2"/>
</dbReference>
<keyword evidence="6" id="KW-0217">Developmental protein</keyword>
<evidence type="ECO:0000259" key="31">
    <source>
        <dbReference type="PROSITE" id="PS50002"/>
    </source>
</evidence>
<keyword evidence="10" id="KW-0808">Transferase</keyword>
<feature type="domain" description="Ig-like" evidence="35">
    <location>
        <begin position="1376"/>
        <end position="1462"/>
    </location>
</feature>
<dbReference type="FunFam" id="2.60.40.10:FF:000032">
    <property type="entry name" value="palladin isoform X1"/>
    <property type="match status" value="1"/>
</dbReference>
<dbReference type="SMART" id="SM00406">
    <property type="entry name" value="IGv"/>
    <property type="match status" value="10"/>
</dbReference>
<evidence type="ECO:0000259" key="33">
    <source>
        <dbReference type="PROSITE" id="PS50010"/>
    </source>
</evidence>
<dbReference type="InterPro" id="IPR011009">
    <property type="entry name" value="Kinase-like_dom_sf"/>
</dbReference>
<comment type="function">
    <text evidence="23">Structural component of striated muscles which plays a role in myofibrillogenesis. Probably involved in the assembly of myosin into sarcomeric A bands in striated muscle. Has serine/threonine protein kinase activity and phosphorylates N-cadherin CDH2 and sodium/potassium-transporting ATPase subunit ATP1B1. Binds (via the PH domain) strongly to phosphatidylinositol 3,4-bisphosphate (PtdIns(3,4)P2) and phosphatidylinositol 4,5-bisphosphate (PtdIns(4,5)P2), and to a lesser extent to phosphatidylinositol 3-phosphate (PtdIns(3)P), phosphatidylinositol 4-phosphate (PtdIns(4)P), phosphatidylinositol 5-phosphate (PtdIns(5)P) and phosphatidylinositol 3,4,5-trisphosphate (PtdIns(3,4,5)P3).</text>
</comment>
<dbReference type="InterPro" id="IPR052385">
    <property type="entry name" value="Obscurin/Obscurin-like_Reg"/>
</dbReference>
<dbReference type="PROSITE" id="PS00107">
    <property type="entry name" value="PROTEIN_KINASE_ATP"/>
    <property type="match status" value="1"/>
</dbReference>
<dbReference type="SMART" id="SM00325">
    <property type="entry name" value="RhoGEF"/>
    <property type="match status" value="1"/>
</dbReference>
<dbReference type="FunFam" id="2.60.40.10:FF:001652">
    <property type="entry name" value="Uncharacterized protein"/>
    <property type="match status" value="3"/>
</dbReference>
<evidence type="ECO:0000256" key="17">
    <source>
        <dbReference type="ARBA" id="ARBA00023136"/>
    </source>
</evidence>
<feature type="domain" description="Ig-like" evidence="35">
    <location>
        <begin position="1190"/>
        <end position="1278"/>
    </location>
</feature>
<evidence type="ECO:0000256" key="26">
    <source>
        <dbReference type="ARBA" id="ARBA00079785"/>
    </source>
</evidence>
<feature type="compositionally biased region" description="Basic and acidic residues" evidence="30">
    <location>
        <begin position="6593"/>
        <end position="6606"/>
    </location>
</feature>
<dbReference type="Gene3D" id="1.10.510.10">
    <property type="entry name" value="Transferase(Phosphotransferase) domain 1"/>
    <property type="match status" value="2"/>
</dbReference>
<reference evidence="37" key="2">
    <citation type="submission" date="2025-09" db="UniProtKB">
        <authorList>
            <consortium name="Ensembl"/>
        </authorList>
    </citation>
    <scope>IDENTIFICATION</scope>
</reference>
<dbReference type="FunFam" id="2.60.40.10:FF:000214">
    <property type="entry name" value="titin isoform X1"/>
    <property type="match status" value="2"/>
</dbReference>
<evidence type="ECO:0000256" key="21">
    <source>
        <dbReference type="ARBA" id="ARBA00023319"/>
    </source>
</evidence>
<keyword evidence="20" id="KW-0539">Nucleus</keyword>
<feature type="domain" description="Ig-like" evidence="35">
    <location>
        <begin position="2662"/>
        <end position="2746"/>
    </location>
</feature>
<evidence type="ECO:0000256" key="28">
    <source>
        <dbReference type="PROSITE-ProRule" id="PRU10141"/>
    </source>
</evidence>
<dbReference type="FunFam" id="2.60.40.10:FF:000228">
    <property type="entry name" value="obscurin isoform X4"/>
    <property type="match status" value="10"/>
</dbReference>
<dbReference type="InterPro" id="IPR008266">
    <property type="entry name" value="Tyr_kinase_AS"/>
</dbReference>
<dbReference type="SUPFAM" id="SSF48065">
    <property type="entry name" value="DBL homology domain (DH-domain)"/>
    <property type="match status" value="1"/>
</dbReference>
<dbReference type="InterPro" id="IPR000048">
    <property type="entry name" value="IQ_motif_EF-hand-BS"/>
</dbReference>
<feature type="compositionally biased region" description="Basic and acidic residues" evidence="30">
    <location>
        <begin position="6991"/>
        <end position="7006"/>
    </location>
</feature>
<feature type="domain" description="Protein kinase" evidence="34">
    <location>
        <begin position="7657"/>
        <end position="7909"/>
    </location>
</feature>
<dbReference type="FunFam" id="1.20.900.10:FF:000027">
    <property type="entry name" value="Obscurin, cytoskeletal calmodulin and titin-interacting RhoGEF"/>
    <property type="match status" value="1"/>
</dbReference>
<dbReference type="InterPro" id="IPR017441">
    <property type="entry name" value="Protein_kinase_ATP_BS"/>
</dbReference>
<dbReference type="GO" id="GO:1902531">
    <property type="term" value="P:regulation of intracellular signal transduction"/>
    <property type="evidence" value="ECO:0007669"/>
    <property type="project" value="UniProtKB-ARBA"/>
</dbReference>
<dbReference type="SUPFAM" id="SSF49265">
    <property type="entry name" value="Fibronectin type III"/>
    <property type="match status" value="2"/>
</dbReference>
<dbReference type="GO" id="GO:0005634">
    <property type="term" value="C:nucleus"/>
    <property type="evidence" value="ECO:0007669"/>
    <property type="project" value="UniProtKB-SubCell"/>
</dbReference>
<dbReference type="PROSITE" id="PS50853">
    <property type="entry name" value="FN3"/>
    <property type="match status" value="3"/>
</dbReference>
<feature type="compositionally biased region" description="Polar residues" evidence="30">
    <location>
        <begin position="6788"/>
        <end position="6798"/>
    </location>
</feature>
<dbReference type="SMART" id="SM00220">
    <property type="entry name" value="S_TKc"/>
    <property type="match status" value="2"/>
</dbReference>
<dbReference type="FunFam" id="3.30.200.20:FF:000424">
    <property type="entry name" value="obscurin isoform X5"/>
    <property type="match status" value="1"/>
</dbReference>
<feature type="domain" description="Ig-like" evidence="35">
    <location>
        <begin position="1117"/>
        <end position="1186"/>
    </location>
</feature>
<feature type="domain" description="Ig-like" evidence="35">
    <location>
        <begin position="2037"/>
        <end position="2128"/>
    </location>
</feature>
<feature type="domain" description="SH3" evidence="31">
    <location>
        <begin position="5290"/>
        <end position="5357"/>
    </location>
</feature>
<feature type="domain" description="Ig-like" evidence="35">
    <location>
        <begin position="7452"/>
        <end position="7540"/>
    </location>
</feature>
<keyword evidence="12 28" id="KW-0547">Nucleotide-binding</keyword>
<dbReference type="Pfam" id="PF00621">
    <property type="entry name" value="RhoGEF"/>
    <property type="match status" value="1"/>
</dbReference>
<feature type="domain" description="Ig-like" evidence="35">
    <location>
        <begin position="3530"/>
        <end position="3615"/>
    </location>
</feature>
<dbReference type="PROSITE" id="PS50835">
    <property type="entry name" value="IG_LIKE"/>
    <property type="match status" value="43"/>
</dbReference>
<evidence type="ECO:0000259" key="32">
    <source>
        <dbReference type="PROSITE" id="PS50003"/>
    </source>
</evidence>
<evidence type="ECO:0000256" key="5">
    <source>
        <dbReference type="ARBA" id="ARBA00022443"/>
    </source>
</evidence>
<feature type="domain" description="Ig-like" evidence="35">
    <location>
        <begin position="3020"/>
        <end position="3104"/>
    </location>
</feature>
<keyword evidence="15 28" id="KW-0067">ATP-binding</keyword>
<feature type="domain" description="Ig-like" evidence="35">
    <location>
        <begin position="10"/>
        <end position="100"/>
    </location>
</feature>
<dbReference type="Proteomes" id="UP000694419">
    <property type="component" value="Unplaced"/>
</dbReference>
<feature type="region of interest" description="Disordered" evidence="30">
    <location>
        <begin position="7234"/>
        <end position="7265"/>
    </location>
</feature>
<feature type="domain" description="Ig-like" evidence="35">
    <location>
        <begin position="1913"/>
        <end position="1997"/>
    </location>
</feature>
<feature type="domain" description="Ig-like" evidence="35">
    <location>
        <begin position="1025"/>
        <end position="1094"/>
    </location>
</feature>
<dbReference type="PROSITE" id="PS50096">
    <property type="entry name" value="IQ"/>
    <property type="match status" value="1"/>
</dbReference>
<evidence type="ECO:0000256" key="6">
    <source>
        <dbReference type="ARBA" id="ARBA00022473"/>
    </source>
</evidence>
<feature type="domain" description="Ig-like" evidence="35">
    <location>
        <begin position="4963"/>
        <end position="5052"/>
    </location>
</feature>
<dbReference type="InterPro" id="IPR001452">
    <property type="entry name" value="SH3_domain"/>
</dbReference>
<evidence type="ECO:0000313" key="38">
    <source>
        <dbReference type="Proteomes" id="UP000694419"/>
    </source>
</evidence>
<dbReference type="PROSITE" id="PS00108">
    <property type="entry name" value="PROTEIN_KINASE_ST"/>
    <property type="match status" value="1"/>
</dbReference>
<dbReference type="InterPro" id="IPR000719">
    <property type="entry name" value="Prot_kinase_dom"/>
</dbReference>
<dbReference type="PROSITE" id="PS50002">
    <property type="entry name" value="SH3"/>
    <property type="match status" value="1"/>
</dbReference>
<dbReference type="FunFam" id="2.60.40.10:FF:000050">
    <property type="entry name" value="Titin isoform B"/>
    <property type="match status" value="3"/>
</dbReference>
<dbReference type="GO" id="GO:0042383">
    <property type="term" value="C:sarcolemma"/>
    <property type="evidence" value="ECO:0007669"/>
    <property type="project" value="UniProtKB-SubCell"/>
</dbReference>
<evidence type="ECO:0000256" key="25">
    <source>
        <dbReference type="ARBA" id="ARBA00079591"/>
    </source>
</evidence>
<feature type="domain" description="Ig-like" evidence="35">
    <location>
        <begin position="4319"/>
        <end position="4406"/>
    </location>
</feature>
<dbReference type="InterPro" id="IPR008271">
    <property type="entry name" value="Ser/Thr_kinase_AS"/>
</dbReference>
<dbReference type="Pfam" id="PF00612">
    <property type="entry name" value="IQ"/>
    <property type="match status" value="1"/>
</dbReference>
<dbReference type="FunFam" id="2.60.40.10:FF:000707">
    <property type="entry name" value="Obscurin, cytoskeletal calmodulin and titin-interacting RhoGEF"/>
    <property type="match status" value="1"/>
</dbReference>
<dbReference type="InterPro" id="IPR013098">
    <property type="entry name" value="Ig_I-set"/>
</dbReference>
<dbReference type="PROSITE" id="PS50011">
    <property type="entry name" value="PROTEIN_KINASE_DOM"/>
    <property type="match status" value="2"/>
</dbReference>
<dbReference type="Pfam" id="PF00069">
    <property type="entry name" value="Pkinase"/>
    <property type="match status" value="2"/>
</dbReference>
<dbReference type="CDD" id="cd12025">
    <property type="entry name" value="SH3_Obscurin_like"/>
    <property type="match status" value="1"/>
</dbReference>
<dbReference type="InterPro" id="IPR055251">
    <property type="entry name" value="SOS1_NGEF_PH"/>
</dbReference>
<feature type="domain" description="Ig-like" evidence="35">
    <location>
        <begin position="3886"/>
        <end position="3978"/>
    </location>
</feature>
<feature type="domain" description="Ig-like" evidence="35">
    <location>
        <begin position="5942"/>
        <end position="6030"/>
    </location>
</feature>
<evidence type="ECO:0000256" key="15">
    <source>
        <dbReference type="ARBA" id="ARBA00022840"/>
    </source>
</evidence>
<feature type="domain" description="Ig-like" evidence="35">
    <location>
        <begin position="2931"/>
        <end position="3015"/>
    </location>
</feature>
<evidence type="ECO:0000313" key="37">
    <source>
        <dbReference type="Ensembl" id="ENSCPGP00000018523.1"/>
    </source>
</evidence>
<dbReference type="Gene3D" id="1.20.900.10">
    <property type="entry name" value="Dbl homology (DH) domain"/>
    <property type="match status" value="1"/>
</dbReference>
<keyword evidence="19" id="KW-0514">Muscle protein</keyword>
<evidence type="ECO:0000256" key="9">
    <source>
        <dbReference type="ARBA" id="ARBA00022553"/>
    </source>
</evidence>
<dbReference type="GO" id="GO:0003007">
    <property type="term" value="P:heart morphogenesis"/>
    <property type="evidence" value="ECO:0007669"/>
    <property type="project" value="UniProtKB-ARBA"/>
</dbReference>
<dbReference type="SMART" id="SM00408">
    <property type="entry name" value="IGc2"/>
    <property type="match status" value="46"/>
</dbReference>
<evidence type="ECO:0000256" key="20">
    <source>
        <dbReference type="ARBA" id="ARBA00023242"/>
    </source>
</evidence>
<dbReference type="CDD" id="cd00096">
    <property type="entry name" value="Ig"/>
    <property type="match status" value="9"/>
</dbReference>
<feature type="domain" description="Ig-like" evidence="35">
    <location>
        <begin position="317"/>
        <end position="400"/>
    </location>
</feature>
<dbReference type="FunFam" id="2.60.40.10:FF:000380">
    <property type="entry name" value="obscurin isoform X3"/>
    <property type="match status" value="1"/>
</dbReference>
<evidence type="ECO:0000256" key="24">
    <source>
        <dbReference type="ARBA" id="ARBA00067992"/>
    </source>
</evidence>
<feature type="domain" description="Ig-like" evidence="35">
    <location>
        <begin position="3620"/>
        <end position="3704"/>
    </location>
</feature>
<feature type="domain" description="Ig-like" evidence="35">
    <location>
        <begin position="2842"/>
        <end position="2926"/>
    </location>
</feature>
<dbReference type="GO" id="GO:1902936">
    <property type="term" value="F:phosphatidylinositol bisphosphate binding"/>
    <property type="evidence" value="ECO:0007669"/>
    <property type="project" value="UniProtKB-ARBA"/>
</dbReference>
<dbReference type="SUPFAM" id="SSF50044">
    <property type="entry name" value="SH3-domain"/>
    <property type="match status" value="1"/>
</dbReference>
<dbReference type="SMART" id="SM00233">
    <property type="entry name" value="PH"/>
    <property type="match status" value="1"/>
</dbReference>
<feature type="region of interest" description="Disordered" evidence="30">
    <location>
        <begin position="6570"/>
        <end position="6817"/>
    </location>
</feature>
<feature type="domain" description="Ig-like" evidence="35">
    <location>
        <begin position="2484"/>
        <end position="2568"/>
    </location>
</feature>
<dbReference type="InterPro" id="IPR013106">
    <property type="entry name" value="Ig_V-set"/>
</dbReference>
<feature type="domain" description="Ig-like" evidence="35">
    <location>
        <begin position="934"/>
        <end position="1002"/>
    </location>
</feature>
<evidence type="ECO:0000256" key="16">
    <source>
        <dbReference type="ARBA" id="ARBA00023121"/>
    </source>
</evidence>
<feature type="region of interest" description="Disordered" evidence="30">
    <location>
        <begin position="6364"/>
        <end position="6434"/>
    </location>
</feature>
<feature type="domain" description="Ig-like" evidence="35">
    <location>
        <begin position="5069"/>
        <end position="5163"/>
    </location>
</feature>
<feature type="region of interest" description="Disordered" evidence="30">
    <location>
        <begin position="6518"/>
        <end position="6543"/>
    </location>
</feature>
<keyword evidence="8" id="KW-0963">Cytoplasm</keyword>
<keyword evidence="17" id="KW-0472">Membrane</keyword>
<feature type="domain" description="Ig-like" evidence="35">
    <location>
        <begin position="3709"/>
        <end position="3793"/>
    </location>
</feature>
<feature type="compositionally biased region" description="Polar residues" evidence="30">
    <location>
        <begin position="6666"/>
        <end position="6679"/>
    </location>
</feature>
<feature type="domain" description="Ig-like" evidence="35">
    <location>
        <begin position="4831"/>
        <end position="4920"/>
    </location>
</feature>
<keyword evidence="21" id="KW-0393">Immunoglobulin domain</keyword>
<dbReference type="FunFam" id="2.60.40.10:FF:000866">
    <property type="entry name" value="Obscurin, cytoskeletal calmodulin and titin-interacting RhoGEF"/>
    <property type="match status" value="1"/>
</dbReference>
<dbReference type="InterPro" id="IPR000219">
    <property type="entry name" value="DH_dom"/>
</dbReference>
<keyword evidence="11" id="KW-0677">Repeat</keyword>
<feature type="domain" description="Ig-like" evidence="35">
    <location>
        <begin position="3799"/>
        <end position="3882"/>
    </location>
</feature>
<dbReference type="GO" id="GO:0030018">
    <property type="term" value="C:Z disc"/>
    <property type="evidence" value="ECO:0007669"/>
    <property type="project" value="UniProtKB-SubCell"/>
</dbReference>
<dbReference type="Gene3D" id="2.30.29.30">
    <property type="entry name" value="Pleckstrin-homology domain (PH domain)/Phosphotyrosine-binding domain (PTB)"/>
    <property type="match status" value="1"/>
</dbReference>
<feature type="domain" description="Ig-like" evidence="35">
    <location>
        <begin position="3109"/>
        <end position="3192"/>
    </location>
</feature>
<feature type="compositionally biased region" description="Basic and acidic residues" evidence="30">
    <location>
        <begin position="6759"/>
        <end position="6772"/>
    </location>
</feature>
<proteinExistence type="inferred from homology"/>
<dbReference type="InterPro" id="IPR001849">
    <property type="entry name" value="PH_domain"/>
</dbReference>
<keyword evidence="16" id="KW-0446">Lipid-binding</keyword>
<dbReference type="PROSITE" id="PS50010">
    <property type="entry name" value="DH_2"/>
    <property type="match status" value="1"/>
</dbReference>
<feature type="domain" description="Ig-like" evidence="35">
    <location>
        <begin position="110"/>
        <end position="203"/>
    </location>
</feature>
<dbReference type="FunFam" id="2.60.40.10:FF:001314">
    <property type="entry name" value="Obscurin, cytoskeletal calmodulin and titin-interacting RhoGEF"/>
    <property type="match status" value="1"/>
</dbReference>
<feature type="compositionally biased region" description="Pro residues" evidence="30">
    <location>
        <begin position="495"/>
        <end position="504"/>
    </location>
</feature>
<comment type="similarity">
    <text evidence="4">Belongs to the protein kinase superfamily. CAMK Ser/Thr protein kinase family.</text>
</comment>
<evidence type="ECO:0000256" key="1">
    <source>
        <dbReference type="ARBA" id="ARBA00004123"/>
    </source>
</evidence>
<dbReference type="FunFam" id="2.60.40.10:FF:000421">
    <property type="entry name" value="LOW QUALITY PROTEIN: obscurin"/>
    <property type="match status" value="2"/>
</dbReference>
<evidence type="ECO:0000259" key="36">
    <source>
        <dbReference type="PROSITE" id="PS50853"/>
    </source>
</evidence>
<feature type="domain" description="Ig-like" evidence="35">
    <location>
        <begin position="3286"/>
        <end position="3369"/>
    </location>
</feature>
<dbReference type="FunFam" id="2.60.40.10:FF:000954">
    <property type="entry name" value="Obscurin, cytoskeletal calmodulin and titin-interacting RhoGEF"/>
    <property type="match status" value="1"/>
</dbReference>
<evidence type="ECO:0000256" key="30">
    <source>
        <dbReference type="SAM" id="MobiDB-lite"/>
    </source>
</evidence>
<evidence type="ECO:0000256" key="23">
    <source>
        <dbReference type="ARBA" id="ARBA00054415"/>
    </source>
</evidence>
<feature type="domain" description="Ig-like" evidence="35">
    <location>
        <begin position="210"/>
        <end position="313"/>
    </location>
</feature>
<dbReference type="InterPro" id="IPR003599">
    <property type="entry name" value="Ig_sub"/>
</dbReference>
<keyword evidence="5 27" id="KW-0728">SH3 domain</keyword>
<dbReference type="FunFam" id="2.60.40.10:FF:000107">
    <property type="entry name" value="Myosin, light chain kinase a"/>
    <property type="match status" value="4"/>
</dbReference>
<dbReference type="FunFam" id="1.10.510.10:FF:000519">
    <property type="entry name" value="Obscurin, cytoskeletal calmodulin and titin-interacting RhoGEF"/>
    <property type="match status" value="1"/>
</dbReference>
<evidence type="ECO:0000256" key="10">
    <source>
        <dbReference type="ARBA" id="ARBA00022679"/>
    </source>
</evidence>
<feature type="region of interest" description="Disordered" evidence="30">
    <location>
        <begin position="7328"/>
        <end position="7385"/>
    </location>
</feature>
<dbReference type="Ensembl" id="ENSCPGT00000020262.1">
    <property type="protein sequence ID" value="ENSCPGP00000018523.1"/>
    <property type="gene ID" value="ENSCPGG00000012747.1"/>
</dbReference>
<dbReference type="Pfam" id="PF07679">
    <property type="entry name" value="I-set"/>
    <property type="match status" value="49"/>
</dbReference>
<dbReference type="GO" id="GO:0005085">
    <property type="term" value="F:guanyl-nucleotide exchange factor activity"/>
    <property type="evidence" value="ECO:0007669"/>
    <property type="project" value="InterPro"/>
</dbReference>
<feature type="domain" description="Ig-like" evidence="35">
    <location>
        <begin position="5799"/>
        <end position="5877"/>
    </location>
</feature>
<dbReference type="InterPro" id="IPR007110">
    <property type="entry name" value="Ig-like_dom"/>
</dbReference>
<evidence type="ECO:0000259" key="35">
    <source>
        <dbReference type="PROSITE" id="PS50835"/>
    </source>
</evidence>
<evidence type="ECO:0000256" key="14">
    <source>
        <dbReference type="ARBA" id="ARBA00022782"/>
    </source>
</evidence>
<reference evidence="37" key="1">
    <citation type="submission" date="2025-08" db="UniProtKB">
        <authorList>
            <consortium name="Ensembl"/>
        </authorList>
    </citation>
    <scope>IDENTIFICATION</scope>
</reference>
<feature type="domain" description="Ig-like" evidence="35">
    <location>
        <begin position="3198"/>
        <end position="3269"/>
    </location>
</feature>
<evidence type="ECO:0000259" key="34">
    <source>
        <dbReference type="PROSITE" id="PS50011"/>
    </source>
</evidence>
<dbReference type="SMART" id="SM00060">
    <property type="entry name" value="FN3"/>
    <property type="match status" value="3"/>
</dbReference>
<evidence type="ECO:0000256" key="7">
    <source>
        <dbReference type="ARBA" id="ARBA00022475"/>
    </source>
</evidence>
<dbReference type="PROSITE" id="PS00109">
    <property type="entry name" value="PROTEIN_KINASE_TYR"/>
    <property type="match status" value="1"/>
</dbReference>
<feature type="region of interest" description="Disordered" evidence="30">
    <location>
        <begin position="487"/>
        <end position="507"/>
    </location>
</feature>
<evidence type="ECO:0000256" key="4">
    <source>
        <dbReference type="ARBA" id="ARBA00006692"/>
    </source>
</evidence>
<feature type="coiled-coil region" evidence="29">
    <location>
        <begin position="1006"/>
        <end position="1033"/>
    </location>
</feature>
<keyword evidence="38" id="KW-1185">Reference proteome</keyword>
<dbReference type="FunFam" id="2.60.40.10:FF:000747">
    <property type="entry name" value="obscurin isoform X6"/>
    <property type="match status" value="1"/>
</dbReference>
<dbReference type="SMART" id="SM00409">
    <property type="entry name" value="IG"/>
    <property type="match status" value="51"/>
</dbReference>
<keyword evidence="7" id="KW-1003">Cell membrane</keyword>
<feature type="domain" description="Ig-like" evidence="35">
    <location>
        <begin position="3374"/>
        <end position="3457"/>
    </location>
</feature>
<dbReference type="InterPro" id="IPR003961">
    <property type="entry name" value="FN3_dom"/>
</dbReference>
<dbReference type="InterPro" id="IPR036179">
    <property type="entry name" value="Ig-like_dom_sf"/>
</dbReference>
<dbReference type="InterPro" id="IPR035899">
    <property type="entry name" value="DBL_dom_sf"/>
</dbReference>
<comment type="subcellular location">
    <subcellularLocation>
        <location evidence="2">Cell membrane</location>
        <location evidence="2">Sarcolemma</location>
    </subcellularLocation>
    <subcellularLocation>
        <location evidence="22">Cytoplasm</location>
        <location evidence="22">Myofibril</location>
        <location evidence="22">Sarcomere</location>
        <location evidence="22">M line</location>
    </subcellularLocation>
    <subcellularLocation>
        <location evidence="3">Cytoplasm</location>
        <location evidence="3">Myofibril</location>
        <location evidence="3">Sarcomere</location>
        <location evidence="3">Z line</location>
    </subcellularLocation>
    <subcellularLocation>
        <location evidence="1">Nucleus</location>
    </subcellularLocation>
</comment>
<dbReference type="InterPro" id="IPR036028">
    <property type="entry name" value="SH3-like_dom_sf"/>
</dbReference>
<evidence type="ECO:0000256" key="8">
    <source>
        <dbReference type="ARBA" id="ARBA00022490"/>
    </source>
</evidence>
<dbReference type="GO" id="GO:0005524">
    <property type="term" value="F:ATP binding"/>
    <property type="evidence" value="ECO:0007669"/>
    <property type="project" value="UniProtKB-UniRule"/>
</dbReference>
<dbReference type="PROSITE" id="PS50003">
    <property type="entry name" value="PH_DOMAIN"/>
    <property type="match status" value="1"/>
</dbReference>
<keyword evidence="9" id="KW-0597">Phosphoprotein</keyword>
<dbReference type="InterPro" id="IPR011993">
    <property type="entry name" value="PH-like_dom_sf"/>
</dbReference>
<dbReference type="GO" id="GO:0055013">
    <property type="term" value="P:cardiac muscle cell development"/>
    <property type="evidence" value="ECO:0007669"/>
    <property type="project" value="UniProtKB-ARBA"/>
</dbReference>
<feature type="compositionally biased region" description="Low complexity" evidence="30">
    <location>
        <begin position="6366"/>
        <end position="6376"/>
    </location>
</feature>
<keyword evidence="29" id="KW-0175">Coiled coil</keyword>
<dbReference type="SUPFAM" id="SSF56112">
    <property type="entry name" value="Protein kinase-like (PK-like)"/>
    <property type="match status" value="2"/>
</dbReference>
<dbReference type="CDD" id="cd23767">
    <property type="entry name" value="IQCD"/>
    <property type="match status" value="1"/>
</dbReference>
<dbReference type="Pfam" id="PF22697">
    <property type="entry name" value="SOS1_NGEF_PH"/>
    <property type="match status" value="1"/>
</dbReference>
<feature type="domain" description="Ig-like" evidence="35">
    <location>
        <begin position="4599"/>
        <end position="4688"/>
    </location>
</feature>
<dbReference type="PANTHER" id="PTHR35971:SF4">
    <property type="entry name" value="OBSCURIN"/>
    <property type="match status" value="1"/>
</dbReference>
<accession>A0A8C3K642</accession>
<dbReference type="InterPro" id="IPR003598">
    <property type="entry name" value="Ig_sub2"/>
</dbReference>
<feature type="domain" description="Ig-like" evidence="35">
    <location>
        <begin position="2394"/>
        <end position="2478"/>
    </location>
</feature>
<feature type="region of interest" description="Disordered" evidence="30">
    <location>
        <begin position="6857"/>
        <end position="7023"/>
    </location>
</feature>
<dbReference type="PANTHER" id="PTHR35971">
    <property type="entry name" value="SI:DKEY-31G6.6"/>
    <property type="match status" value="1"/>
</dbReference>
<dbReference type="CDD" id="cd14110">
    <property type="entry name" value="STKc_obscurin_rpt2"/>
    <property type="match status" value="1"/>
</dbReference>
<feature type="domain" description="Fibronectin type-III" evidence="36">
    <location>
        <begin position="4226"/>
        <end position="4320"/>
    </location>
</feature>
<dbReference type="SUPFAM" id="SSF50729">
    <property type="entry name" value="PH domain-like"/>
    <property type="match status" value="1"/>
</dbReference>
<feature type="domain" description="Ig-like" evidence="35">
    <location>
        <begin position="1282"/>
        <end position="1370"/>
    </location>
</feature>
<evidence type="ECO:0000256" key="27">
    <source>
        <dbReference type="PROSITE-ProRule" id="PRU00192"/>
    </source>
</evidence>
<feature type="binding site" evidence="28">
    <location>
        <position position="6082"/>
    </location>
    <ligand>
        <name>ATP</name>
        <dbReference type="ChEBI" id="CHEBI:30616"/>
    </ligand>
</feature>
<evidence type="ECO:0000256" key="12">
    <source>
        <dbReference type="ARBA" id="ARBA00022741"/>
    </source>
</evidence>
<dbReference type="SMART" id="SM00015">
    <property type="entry name" value="IQ"/>
    <property type="match status" value="1"/>
</dbReference>
<name>A0A8C3K642_9CHAR</name>
<dbReference type="SUPFAM" id="SSF48726">
    <property type="entry name" value="Immunoglobulin"/>
    <property type="match status" value="52"/>
</dbReference>
<keyword evidence="13" id="KW-0418">Kinase</keyword>
<evidence type="ECO:0000256" key="29">
    <source>
        <dbReference type="SAM" id="Coils"/>
    </source>
</evidence>
<feature type="compositionally biased region" description="Low complexity" evidence="30">
    <location>
        <begin position="7234"/>
        <end position="7247"/>
    </location>
</feature>
<dbReference type="FunFam" id="2.60.40.10:FF:000502">
    <property type="entry name" value="obscurin-like protein 1 isoform X2"/>
    <property type="match status" value="1"/>
</dbReference>
<dbReference type="FunFam" id="2.60.40.10:FF:000523">
    <property type="entry name" value="obscurin isoform X4"/>
    <property type="match status" value="1"/>
</dbReference>
<feature type="compositionally biased region" description="Polar residues" evidence="30">
    <location>
        <begin position="6608"/>
        <end position="6628"/>
    </location>
</feature>
<evidence type="ECO:0000256" key="19">
    <source>
        <dbReference type="ARBA" id="ARBA00023179"/>
    </source>
</evidence>
<feature type="compositionally biased region" description="Basic and acidic residues" evidence="30">
    <location>
        <begin position="6407"/>
        <end position="6418"/>
    </location>
</feature>
<dbReference type="Gene3D" id="2.30.30.40">
    <property type="entry name" value="SH3 Domains"/>
    <property type="match status" value="1"/>
</dbReference>
<feature type="domain" description="Ig-like" evidence="35">
    <location>
        <begin position="1557"/>
        <end position="1641"/>
    </location>
</feature>
<feature type="domain" description="Fibronectin type-III" evidence="36">
    <location>
        <begin position="501"/>
        <end position="596"/>
    </location>
</feature>
<dbReference type="GO" id="GO:0004672">
    <property type="term" value="F:protein kinase activity"/>
    <property type="evidence" value="ECO:0007669"/>
    <property type="project" value="InterPro"/>
</dbReference>
<feature type="domain" description="Ig-like" evidence="35">
    <location>
        <begin position="1463"/>
        <end position="1552"/>
    </location>
</feature>
<dbReference type="FunFam" id="2.30.29.30:FF:000197">
    <property type="entry name" value="obscurin isoform X5"/>
    <property type="match status" value="1"/>
</dbReference>
<feature type="domain" description="Ig-like" evidence="35">
    <location>
        <begin position="2573"/>
        <end position="2657"/>
    </location>
</feature>
<keyword evidence="18" id="KW-1015">Disulfide bond</keyword>
<dbReference type="CDD" id="cd20971">
    <property type="entry name" value="IgI_1_Titin-A168_like"/>
    <property type="match status" value="1"/>
</dbReference>
<evidence type="ECO:0000256" key="2">
    <source>
        <dbReference type="ARBA" id="ARBA00004135"/>
    </source>
</evidence>
<feature type="domain" description="Ig-like" evidence="35">
    <location>
        <begin position="792"/>
        <end position="865"/>
    </location>
</feature>
<feature type="domain" description="DH" evidence="33">
    <location>
        <begin position="5383"/>
        <end position="5568"/>
    </location>
</feature>
<dbReference type="InterPro" id="IPR035526">
    <property type="entry name" value="Obscurin_SH3"/>
</dbReference>
<feature type="compositionally biased region" description="Polar residues" evidence="30">
    <location>
        <begin position="6697"/>
        <end position="6725"/>
    </location>
</feature>